<keyword evidence="12" id="KW-0732">Signal</keyword>
<keyword evidence="5" id="KW-1015">Disulfide bond</keyword>
<evidence type="ECO:0000259" key="13">
    <source>
        <dbReference type="SMART" id="SM00277"/>
    </source>
</evidence>
<evidence type="ECO:0000256" key="8">
    <source>
        <dbReference type="ARBA" id="ARBA00058326"/>
    </source>
</evidence>
<dbReference type="Pfam" id="PF08246">
    <property type="entry name" value="Inhibitor_I29"/>
    <property type="match status" value="1"/>
</dbReference>
<keyword evidence="6" id="KW-0325">Glycoprotein</keyword>
<evidence type="ECO:0000256" key="7">
    <source>
        <dbReference type="ARBA" id="ARBA00050389"/>
    </source>
</evidence>
<dbReference type="InterPro" id="IPR000668">
    <property type="entry name" value="Peptidase_C1A_C"/>
</dbReference>
<dbReference type="CDD" id="cd02248">
    <property type="entry name" value="Peptidase_C1A"/>
    <property type="match status" value="1"/>
</dbReference>
<dbReference type="GO" id="GO:0004197">
    <property type="term" value="F:cysteine-type endopeptidase activity"/>
    <property type="evidence" value="ECO:0007669"/>
    <property type="project" value="UniProtKB-EC"/>
</dbReference>
<dbReference type="InterPro" id="IPR039417">
    <property type="entry name" value="Peptidase_C1A_papain-like"/>
</dbReference>
<dbReference type="FunFam" id="3.90.70.10:FF:000068">
    <property type="entry name" value="Cysteine protease 1"/>
    <property type="match status" value="1"/>
</dbReference>
<sequence length="471" mass="51407">MKMPRTLVLLLLVAVAVCSAAADMSIITYDENHPAKGLIRSEEEIVELFESWLVKHGKAYNALGEKGRRLEIFKDNLKYIDEQNSAENRTYKLGLNRFADITNEEYRTGYLGTKRDARRKILKGQSNRYAPVEGETLPDSVDWRQKGAVVDVKDQGGCGSCWAFSTIAAVEGVNQIVTGDLISLSEQELVDCDTQSNQGCNGGLMDDAFEFIIKNGGIDTEKDYPYTGVDGRCDSYRKNNAKVVTINGYEDVPANNEAALQKALANQPIAVAIEAGGRDFQLYQSGIFTGSCGTDLDHGVTAVGYGTENGVDYWIVKNSWGAAWGEKGYVRMQRNVNAKAGLCGIAIEPSYPTKSGQNPPPTPPSPPNPVPPSPAAPNACDQYNACPSSTTCCCVFPFGNYCFSWGCCPLTSAVCCEDHYSCCPHDYPVCNTRHGTCSKSKQNPLGVKAMTRIPAQPAWAFRDQGRKEKMN</sequence>
<dbReference type="EC" id="3.4.22.14" evidence="9"/>
<dbReference type="SMART" id="SM00848">
    <property type="entry name" value="Inhibitor_I29"/>
    <property type="match status" value="1"/>
</dbReference>
<dbReference type="SUPFAM" id="SSF57277">
    <property type="entry name" value="Granulin repeat"/>
    <property type="match status" value="1"/>
</dbReference>
<feature type="compositionally biased region" description="Pro residues" evidence="11">
    <location>
        <begin position="358"/>
        <end position="373"/>
    </location>
</feature>
<evidence type="ECO:0000256" key="9">
    <source>
        <dbReference type="ARBA" id="ARBA00066502"/>
    </source>
</evidence>
<evidence type="ECO:0000256" key="12">
    <source>
        <dbReference type="SAM" id="SignalP"/>
    </source>
</evidence>
<evidence type="ECO:0000256" key="2">
    <source>
        <dbReference type="ARBA" id="ARBA00022670"/>
    </source>
</evidence>
<dbReference type="InterPro" id="IPR013128">
    <property type="entry name" value="Peptidase_C1A"/>
</dbReference>
<dbReference type="SUPFAM" id="SSF54001">
    <property type="entry name" value="Cysteine proteinases"/>
    <property type="match status" value="1"/>
</dbReference>
<keyword evidence="2" id="KW-0645">Protease</keyword>
<comment type="catalytic activity">
    <reaction evidence="7">
        <text>Specificity close to that of papain.</text>
        <dbReference type="EC" id="3.4.22.14"/>
    </reaction>
</comment>
<dbReference type="Pfam" id="PF00396">
    <property type="entry name" value="Granulin"/>
    <property type="match status" value="1"/>
</dbReference>
<evidence type="ECO:0000256" key="3">
    <source>
        <dbReference type="ARBA" id="ARBA00022801"/>
    </source>
</evidence>
<dbReference type="Gene3D" id="3.90.70.10">
    <property type="entry name" value="Cysteine proteinases"/>
    <property type="match status" value="1"/>
</dbReference>
<gene>
    <name evidence="16" type="ORF">DM860_006627</name>
</gene>
<dbReference type="PROSITE" id="PS00139">
    <property type="entry name" value="THIOL_PROTEASE_CYS"/>
    <property type="match status" value="1"/>
</dbReference>
<evidence type="ECO:0000256" key="5">
    <source>
        <dbReference type="ARBA" id="ARBA00023157"/>
    </source>
</evidence>
<dbReference type="PANTHER" id="PTHR12411">
    <property type="entry name" value="CYSTEINE PROTEASE FAMILY C1-RELATED"/>
    <property type="match status" value="1"/>
</dbReference>
<dbReference type="InterPro" id="IPR025661">
    <property type="entry name" value="Pept_asp_AS"/>
</dbReference>
<evidence type="ECO:0000256" key="6">
    <source>
        <dbReference type="ARBA" id="ARBA00023180"/>
    </source>
</evidence>
<dbReference type="InterPro" id="IPR038765">
    <property type="entry name" value="Papain-like_cys_pep_sf"/>
</dbReference>
<dbReference type="PROSITE" id="PS00639">
    <property type="entry name" value="THIOL_PROTEASE_HIS"/>
    <property type="match status" value="1"/>
</dbReference>
<dbReference type="GO" id="GO:0006508">
    <property type="term" value="P:proteolysis"/>
    <property type="evidence" value="ECO:0007669"/>
    <property type="project" value="UniProtKB-KW"/>
</dbReference>
<dbReference type="InterPro" id="IPR037277">
    <property type="entry name" value="Granulin_sf"/>
</dbReference>
<evidence type="ECO:0000313" key="17">
    <source>
        <dbReference type="Proteomes" id="UP000249390"/>
    </source>
</evidence>
<dbReference type="InterPro" id="IPR013201">
    <property type="entry name" value="Prot_inhib_I29"/>
</dbReference>
<reference evidence="16 17" key="1">
    <citation type="submission" date="2018-06" db="EMBL/GenBank/DDBJ databases">
        <title>The Genome of Cuscuta australis (Dodder) Provides Insight into the Evolution of Plant Parasitism.</title>
        <authorList>
            <person name="Liu H."/>
        </authorList>
    </citation>
    <scope>NUCLEOTIDE SEQUENCE [LARGE SCALE GENOMIC DNA]</scope>
    <source>
        <strain evidence="17">cv. Yunnan</strain>
        <tissue evidence="16">Vines</tissue>
    </source>
</reference>
<dbReference type="InterPro" id="IPR000169">
    <property type="entry name" value="Pept_cys_AS"/>
</dbReference>
<feature type="domain" description="Peptidase C1A papain C-terminal" evidence="14">
    <location>
        <begin position="137"/>
        <end position="353"/>
    </location>
</feature>
<dbReference type="SMART" id="SM00277">
    <property type="entry name" value="GRAN"/>
    <property type="match status" value="1"/>
</dbReference>
<feature type="domain" description="Granulins" evidence="13">
    <location>
        <begin position="380"/>
        <end position="437"/>
    </location>
</feature>
<dbReference type="Proteomes" id="UP000249390">
    <property type="component" value="Unassembled WGS sequence"/>
</dbReference>
<dbReference type="Gene3D" id="2.10.25.160">
    <property type="entry name" value="Granulin"/>
    <property type="match status" value="1"/>
</dbReference>
<keyword evidence="4" id="KW-0788">Thiol protease</keyword>
<dbReference type="PROSITE" id="PS00640">
    <property type="entry name" value="THIOL_PROTEASE_ASN"/>
    <property type="match status" value="1"/>
</dbReference>
<keyword evidence="17" id="KW-1185">Reference proteome</keyword>
<feature type="region of interest" description="Disordered" evidence="11">
    <location>
        <begin position="353"/>
        <end position="373"/>
    </location>
</feature>
<dbReference type="FunFam" id="2.10.25.160:FF:000002">
    <property type="entry name" value="Cysteine protease 1"/>
    <property type="match status" value="1"/>
</dbReference>
<evidence type="ECO:0000256" key="11">
    <source>
        <dbReference type="SAM" id="MobiDB-lite"/>
    </source>
</evidence>
<proteinExistence type="inferred from homology"/>
<evidence type="ECO:0000313" key="16">
    <source>
        <dbReference type="EMBL" id="RAL40557.1"/>
    </source>
</evidence>
<dbReference type="EMBL" id="NQVE01000194">
    <property type="protein sequence ID" value="RAL40557.1"/>
    <property type="molecule type" value="Genomic_DNA"/>
</dbReference>
<dbReference type="PRINTS" id="PR00705">
    <property type="entry name" value="PAPAIN"/>
</dbReference>
<comment type="similarity">
    <text evidence="1">Belongs to the peptidase C1 family.</text>
</comment>
<comment type="function">
    <text evidence="8">Cysteine protease responsible for the cleavage of kiwellin into kissper and KiTH.</text>
</comment>
<protein>
    <recommendedName>
        <fullName evidence="10">Actinidain</fullName>
        <ecNumber evidence="9">3.4.22.14</ecNumber>
    </recommendedName>
</protein>
<dbReference type="InterPro" id="IPR000118">
    <property type="entry name" value="Granulin"/>
</dbReference>
<keyword evidence="3" id="KW-0378">Hydrolase</keyword>
<feature type="domain" description="Cathepsin propeptide inhibitor" evidence="15">
    <location>
        <begin position="49"/>
        <end position="106"/>
    </location>
</feature>
<evidence type="ECO:0000259" key="14">
    <source>
        <dbReference type="SMART" id="SM00645"/>
    </source>
</evidence>
<accession>A0A328D434</accession>
<name>A0A328D434_9ASTE</name>
<dbReference type="Pfam" id="PF00112">
    <property type="entry name" value="Peptidase_C1"/>
    <property type="match status" value="1"/>
</dbReference>
<evidence type="ECO:0000256" key="4">
    <source>
        <dbReference type="ARBA" id="ARBA00022807"/>
    </source>
</evidence>
<dbReference type="InterPro" id="IPR025660">
    <property type="entry name" value="Pept_his_AS"/>
</dbReference>
<evidence type="ECO:0000259" key="15">
    <source>
        <dbReference type="SMART" id="SM00848"/>
    </source>
</evidence>
<dbReference type="AlphaFoldDB" id="A0A328D434"/>
<dbReference type="SMART" id="SM00645">
    <property type="entry name" value="Pept_C1"/>
    <property type="match status" value="1"/>
</dbReference>
<feature type="signal peptide" evidence="12">
    <location>
        <begin position="1"/>
        <end position="20"/>
    </location>
</feature>
<organism evidence="16 17">
    <name type="scientific">Cuscuta australis</name>
    <dbReference type="NCBI Taxonomy" id="267555"/>
    <lineage>
        <taxon>Eukaryota</taxon>
        <taxon>Viridiplantae</taxon>
        <taxon>Streptophyta</taxon>
        <taxon>Embryophyta</taxon>
        <taxon>Tracheophyta</taxon>
        <taxon>Spermatophyta</taxon>
        <taxon>Magnoliopsida</taxon>
        <taxon>eudicotyledons</taxon>
        <taxon>Gunneridae</taxon>
        <taxon>Pentapetalae</taxon>
        <taxon>asterids</taxon>
        <taxon>lamiids</taxon>
        <taxon>Solanales</taxon>
        <taxon>Convolvulaceae</taxon>
        <taxon>Cuscuteae</taxon>
        <taxon>Cuscuta</taxon>
        <taxon>Cuscuta subgen. Grammica</taxon>
        <taxon>Cuscuta sect. Cleistogrammica</taxon>
    </lineage>
</organism>
<comment type="caution">
    <text evidence="16">The sequence shown here is derived from an EMBL/GenBank/DDBJ whole genome shotgun (WGS) entry which is preliminary data.</text>
</comment>
<evidence type="ECO:0000256" key="1">
    <source>
        <dbReference type="ARBA" id="ARBA00008455"/>
    </source>
</evidence>
<feature type="chain" id="PRO_5018674207" description="Actinidain" evidence="12">
    <location>
        <begin position="21"/>
        <end position="471"/>
    </location>
</feature>
<evidence type="ECO:0000256" key="10">
    <source>
        <dbReference type="ARBA" id="ARBA00068904"/>
    </source>
</evidence>